<evidence type="ECO:0000256" key="1">
    <source>
        <dbReference type="SAM" id="SignalP"/>
    </source>
</evidence>
<keyword evidence="1" id="KW-0732">Signal</keyword>
<keyword evidence="3" id="KW-1185">Reference proteome</keyword>
<evidence type="ECO:0000313" key="2">
    <source>
        <dbReference type="EMBL" id="MFD2917289.1"/>
    </source>
</evidence>
<accession>A0ABW5ZWB1</accession>
<feature type="chain" id="PRO_5045340561" evidence="1">
    <location>
        <begin position="27"/>
        <end position="136"/>
    </location>
</feature>
<feature type="signal peptide" evidence="1">
    <location>
        <begin position="1"/>
        <end position="26"/>
    </location>
</feature>
<dbReference type="RefSeq" id="WP_241738348.1">
    <property type="nucleotide sequence ID" value="NZ_JADILU010000006.1"/>
</dbReference>
<gene>
    <name evidence="2" type="ORF">ACFS29_16670</name>
</gene>
<dbReference type="EMBL" id="JBHUOS010000014">
    <property type="protein sequence ID" value="MFD2917289.1"/>
    <property type="molecule type" value="Genomic_DNA"/>
</dbReference>
<sequence length="136" mass="15257">MLKQVLHKLFSIAMALLLLLSTASFTVVKSFCGDVLIDTAVFQKAESCGMDMVIHTETTITKGCCKEEIEVVKGQEDLNLNTHKSIDFNQKLVLTSFVYTYLSLFESLPKQIISHKNYSPPNLIADIQVLDQVFLI</sequence>
<dbReference type="Pfam" id="PF26622">
    <property type="entry name" value="DUF8199"/>
    <property type="match status" value="1"/>
</dbReference>
<dbReference type="InterPro" id="IPR058512">
    <property type="entry name" value="DUF8199"/>
</dbReference>
<protein>
    <submittedName>
        <fullName evidence="2">Uncharacterized protein</fullName>
    </submittedName>
</protein>
<organism evidence="2 3">
    <name type="scientific">Psychroserpens luteus</name>
    <dbReference type="NCBI Taxonomy" id="1434066"/>
    <lineage>
        <taxon>Bacteria</taxon>
        <taxon>Pseudomonadati</taxon>
        <taxon>Bacteroidota</taxon>
        <taxon>Flavobacteriia</taxon>
        <taxon>Flavobacteriales</taxon>
        <taxon>Flavobacteriaceae</taxon>
        <taxon>Psychroserpens</taxon>
    </lineage>
</organism>
<dbReference type="Proteomes" id="UP001597548">
    <property type="component" value="Unassembled WGS sequence"/>
</dbReference>
<dbReference type="InterPro" id="IPR058060">
    <property type="entry name" value="HYC_CC_PP"/>
</dbReference>
<reference evidence="3" key="1">
    <citation type="journal article" date="2019" name="Int. J. Syst. Evol. Microbiol.">
        <title>The Global Catalogue of Microorganisms (GCM) 10K type strain sequencing project: providing services to taxonomists for standard genome sequencing and annotation.</title>
        <authorList>
            <consortium name="The Broad Institute Genomics Platform"/>
            <consortium name="The Broad Institute Genome Sequencing Center for Infectious Disease"/>
            <person name="Wu L."/>
            <person name="Ma J."/>
        </authorList>
    </citation>
    <scope>NUCLEOTIDE SEQUENCE [LARGE SCALE GENOMIC DNA]</scope>
    <source>
        <strain evidence="3">KCTC 32514</strain>
    </source>
</reference>
<comment type="caution">
    <text evidence="2">The sequence shown here is derived from an EMBL/GenBank/DDBJ whole genome shotgun (WGS) entry which is preliminary data.</text>
</comment>
<name>A0ABW5ZWB1_9FLAO</name>
<evidence type="ECO:0000313" key="3">
    <source>
        <dbReference type="Proteomes" id="UP001597548"/>
    </source>
</evidence>
<dbReference type="NCBIfam" id="NF047658">
    <property type="entry name" value="HYC_CC_PP"/>
    <property type="match status" value="1"/>
</dbReference>
<proteinExistence type="predicted"/>